<organism evidence="2">
    <name type="scientific">Dulem virus 134</name>
    <dbReference type="NCBI Taxonomy" id="3145611"/>
    <lineage>
        <taxon>Viruses</taxon>
        <taxon>Monodnaviria</taxon>
        <taxon>Sangervirae</taxon>
        <taxon>Phixviricota</taxon>
        <taxon>Malgrandaviricetes</taxon>
        <taxon>Petitvirales</taxon>
        <taxon>Microviridae</taxon>
        <taxon>Microvirus</taxon>
    </lineage>
</organism>
<proteinExistence type="predicted"/>
<dbReference type="EMBL" id="PP511831">
    <property type="protein sequence ID" value="XCD07935.1"/>
    <property type="molecule type" value="Genomic_DNA"/>
</dbReference>
<evidence type="ECO:0000313" key="1">
    <source>
        <dbReference type="EMBL" id="XCD04114.1"/>
    </source>
</evidence>
<accession>A0AAU8B8X3</accession>
<dbReference type="EMBL" id="PP511425">
    <property type="protein sequence ID" value="XCD04114.1"/>
    <property type="molecule type" value="Genomic_DNA"/>
</dbReference>
<reference evidence="2" key="1">
    <citation type="submission" date="2024-03" db="EMBL/GenBank/DDBJ databases">
        <title>Diverse circular DNA viruses in blood, oral, and fecal samples of captive lemurs.</title>
        <authorList>
            <person name="Paietta E.N."/>
            <person name="Kraberger S."/>
            <person name="Lund M.C."/>
            <person name="Custer J.M."/>
            <person name="Vargas K.M."/>
            <person name="Ehmke E.E."/>
            <person name="Yoder A.D."/>
            <person name="Varsani A."/>
        </authorList>
    </citation>
    <scope>NUCLEOTIDE SEQUENCE</scope>
    <source>
        <strain evidence="1">Duke_21_90</strain>
        <strain evidence="2">Duke_28FS_98</strain>
    </source>
</reference>
<evidence type="ECO:0000313" key="2">
    <source>
        <dbReference type="EMBL" id="XCD07935.1"/>
    </source>
</evidence>
<sequence>MSKLFYRVVVDGRPTRYWKSLKTAKTFFDFVREFFPDVSCSIAISEMEEEEK</sequence>
<protein>
    <submittedName>
        <fullName evidence="2">Uncharacterized protein</fullName>
    </submittedName>
</protein>
<name>A0AAU8B8X3_9VIRU</name>